<dbReference type="Proteomes" id="UP000224080">
    <property type="component" value="Unassembled WGS sequence"/>
</dbReference>
<feature type="compositionally biased region" description="Low complexity" evidence="1">
    <location>
        <begin position="529"/>
        <end position="545"/>
    </location>
</feature>
<reference evidence="2 3" key="1">
    <citation type="submission" date="2017-10" db="EMBL/GenBank/DDBJ databases">
        <title>Comparative genomics in systemic dimorphic fungi from Ajellomycetaceae.</title>
        <authorList>
            <person name="Munoz J.F."/>
            <person name="Mcewen J.G."/>
            <person name="Clay O.K."/>
            <person name="Cuomo C.A."/>
        </authorList>
    </citation>
    <scope>NUCLEOTIDE SEQUENCE [LARGE SCALE GENOMIC DNA]</scope>
    <source>
        <strain evidence="2 3">UAMH130</strain>
    </source>
</reference>
<feature type="compositionally biased region" description="Low complexity" evidence="1">
    <location>
        <begin position="958"/>
        <end position="975"/>
    </location>
</feature>
<feature type="compositionally biased region" description="Polar residues" evidence="1">
    <location>
        <begin position="769"/>
        <end position="782"/>
    </location>
</feature>
<feature type="compositionally biased region" description="Basic and acidic residues" evidence="1">
    <location>
        <begin position="451"/>
        <end position="470"/>
    </location>
</feature>
<feature type="region of interest" description="Disordered" evidence="1">
    <location>
        <begin position="221"/>
        <end position="1121"/>
    </location>
</feature>
<feature type="compositionally biased region" description="Polar residues" evidence="1">
    <location>
        <begin position="885"/>
        <end position="894"/>
    </location>
</feature>
<dbReference type="EMBL" id="PDNC01000028">
    <property type="protein sequence ID" value="PGH05669.1"/>
    <property type="molecule type" value="Genomic_DNA"/>
</dbReference>
<feature type="compositionally biased region" description="Basic and acidic residues" evidence="1">
    <location>
        <begin position="801"/>
        <end position="830"/>
    </location>
</feature>
<feature type="compositionally biased region" description="Low complexity" evidence="1">
    <location>
        <begin position="1091"/>
        <end position="1102"/>
    </location>
</feature>
<name>A0A2B7X9U2_9EURO</name>
<feature type="compositionally biased region" description="Polar residues" evidence="1">
    <location>
        <begin position="723"/>
        <end position="733"/>
    </location>
</feature>
<organism evidence="2 3">
    <name type="scientific">Blastomyces parvus</name>
    <dbReference type="NCBI Taxonomy" id="2060905"/>
    <lineage>
        <taxon>Eukaryota</taxon>
        <taxon>Fungi</taxon>
        <taxon>Dikarya</taxon>
        <taxon>Ascomycota</taxon>
        <taxon>Pezizomycotina</taxon>
        <taxon>Eurotiomycetes</taxon>
        <taxon>Eurotiomycetidae</taxon>
        <taxon>Onygenales</taxon>
        <taxon>Ajellomycetaceae</taxon>
        <taxon>Blastomyces</taxon>
    </lineage>
</organism>
<feature type="region of interest" description="Disordered" evidence="1">
    <location>
        <begin position="136"/>
        <end position="205"/>
    </location>
</feature>
<feature type="compositionally biased region" description="Basic and acidic residues" evidence="1">
    <location>
        <begin position="906"/>
        <end position="916"/>
    </location>
</feature>
<feature type="compositionally biased region" description="Basic residues" evidence="1">
    <location>
        <begin position="1"/>
        <end position="10"/>
    </location>
</feature>
<feature type="compositionally biased region" description="Polar residues" evidence="1">
    <location>
        <begin position="494"/>
        <end position="504"/>
    </location>
</feature>
<dbReference type="STRING" id="2060905.A0A2B7X9U2"/>
<gene>
    <name evidence="2" type="ORF">GX51_02829</name>
</gene>
<evidence type="ECO:0000313" key="3">
    <source>
        <dbReference type="Proteomes" id="UP000224080"/>
    </source>
</evidence>
<dbReference type="AlphaFoldDB" id="A0A2B7X9U2"/>
<feature type="compositionally biased region" description="Low complexity" evidence="1">
    <location>
        <begin position="587"/>
        <end position="604"/>
    </location>
</feature>
<feature type="compositionally biased region" description="Polar residues" evidence="1">
    <location>
        <begin position="255"/>
        <end position="283"/>
    </location>
</feature>
<feature type="compositionally biased region" description="Polar residues" evidence="1">
    <location>
        <begin position="341"/>
        <end position="358"/>
    </location>
</feature>
<feature type="compositionally biased region" description="Low complexity" evidence="1">
    <location>
        <begin position="1006"/>
        <end position="1017"/>
    </location>
</feature>
<dbReference type="OrthoDB" id="5335210at2759"/>
<feature type="region of interest" description="Disordered" evidence="1">
    <location>
        <begin position="1"/>
        <end position="60"/>
    </location>
</feature>
<accession>A0A2B7X9U2</accession>
<evidence type="ECO:0000313" key="2">
    <source>
        <dbReference type="EMBL" id="PGH05669.1"/>
    </source>
</evidence>
<evidence type="ECO:0000256" key="1">
    <source>
        <dbReference type="SAM" id="MobiDB-lite"/>
    </source>
</evidence>
<feature type="compositionally biased region" description="Polar residues" evidence="1">
    <location>
        <begin position="1078"/>
        <end position="1090"/>
    </location>
</feature>
<feature type="region of interest" description="Disordered" evidence="1">
    <location>
        <begin position="1136"/>
        <end position="1203"/>
    </location>
</feature>
<feature type="compositionally biased region" description="Polar residues" evidence="1">
    <location>
        <begin position="1030"/>
        <end position="1052"/>
    </location>
</feature>
<proteinExistence type="predicted"/>
<feature type="compositionally biased region" description="Polar residues" evidence="1">
    <location>
        <begin position="929"/>
        <end position="949"/>
    </location>
</feature>
<feature type="compositionally biased region" description="Basic and acidic residues" evidence="1">
    <location>
        <begin position="1018"/>
        <end position="1029"/>
    </location>
</feature>
<protein>
    <submittedName>
        <fullName evidence="2">Uncharacterized protein</fullName>
    </submittedName>
</protein>
<keyword evidence="3" id="KW-1185">Reference proteome</keyword>
<feature type="region of interest" description="Disordered" evidence="1">
    <location>
        <begin position="1222"/>
        <end position="1277"/>
    </location>
</feature>
<comment type="caution">
    <text evidence="2">The sequence shown here is derived from an EMBL/GenBank/DDBJ whole genome shotgun (WGS) entry which is preliminary data.</text>
</comment>
<sequence>MNRFRTRKKGKEAQNGQDDKESQPLPLFTSKTFKRAKKPQAETPAELDLSSALPPSDDFRTSLLMPNLSARFSMLREQDDPNSKIGKANDDSVLFPKRASRLNVFGQGNNPLGDIAEVSSLHASSARPSFAIGRGSFASGEGYATDDGDFSPGGSVMSRSRPGEGNNLFGGRQKVYKIPVASTTPRSGSASEASGTGGGGGMLGKAVYENDVTLSAFQKLRAKEKEQQQQQQQFDLELEMQRNRHDTEDEGSLASRPSINRTSTSNTSVDSAQRHSGQGTNSPIAPKALFSPTKPNPISTGMERNPTKTRRYGQGIDPNPQPPSAISRLESLSRQRAAANDASQINRSLSKSATSLNERFQHRQPVYASSGFRPTSPPPSAPTTIAEAVDAVSKAEPEISPTGPGFGVSPQLSPAISESDEQRSLEAALQPEDRGKATAMGLFNKPATQYDDTKFSQRQRQMYEGRDTPPLRRRTPPPPAAAAAAAAAVDVESSAPSREVSNSTHRPKVDTLVSQYNNPPIETRLSGERSTTTNSSRRPSPSPSRLKPINGTFLSGGDSESEDEPEPTLNNMLAAVQSLENVHPAFRSRSNSGDSSQSSLNKGSHTGTPELRHSETRDLNTIQENEGSEEPVGDAPDSPTLGPSGLGLSGLVRTHLRHDSDTSIYQPPSPGISKIKDTARELNPAVKAARDSDHAASVHSNPWEYDDLYKPVSPASDKEPAKQTGQPDFSSMSMRAKQMLGQATALRTQTHTQPSPPDNSNISPPPNQMRDQSPRGQTSHGSPWQEEHKPGHQRGASSETQNEREELANELAERRRKVQEKLRSFAESESRSSSPSPGHRFQDYSSGPKHGNAFAMLKSKTGRNPVGGRTDAPQSKAMKMLGMDQSLNSSSPILPTNDAWLEDEDKAFRNRGRESRSGSPHLGARNHNRPWQPQGSIIGRASQNGSRESFTGEPSPPSHRSSGRTRSGSDVSGRSKSQPRYRDDLEPVGEHAIGRGEVPNEEPKSSKASASVSSSSRPSEEVSDYRSSERSASVASGRYRSNSRSAAQSYYYESNPPVPFQTHQSDLIGNPPRPSPVTPYSANATPPLNETSPIHSSTSTPTLMPPMNMSSSQRNPGLGGAHKRIIDKSKISEPTFLSSTSNVPTVGLPPGASLTNGSTPPIPPMNPRRRRQTTTQTLINAFKSSDRYDQPSMPGSHPTSPMDEQLHQQHYHQHHAYNNHQSIFSDEEKKPRPRQKLRKISSEGGNLNAKARQQLMNSSSPALPQFPKKVPMEGGMF</sequence>
<feature type="compositionally biased region" description="Basic and acidic residues" evidence="1">
    <location>
        <begin position="980"/>
        <end position="994"/>
    </location>
</feature>